<dbReference type="InterPro" id="IPR049492">
    <property type="entry name" value="BD-FAE-like_dom"/>
</dbReference>
<dbReference type="SUPFAM" id="SSF53474">
    <property type="entry name" value="alpha/beta-Hydrolases"/>
    <property type="match status" value="1"/>
</dbReference>
<dbReference type="RefSeq" id="WP_268779822.1">
    <property type="nucleotide sequence ID" value="NZ_JAPRAT010000011.1"/>
</dbReference>
<feature type="transmembrane region" description="Helical" evidence="2">
    <location>
        <begin position="216"/>
        <end position="240"/>
    </location>
</feature>
<feature type="transmembrane region" description="Helical" evidence="2">
    <location>
        <begin position="85"/>
        <end position="103"/>
    </location>
</feature>
<dbReference type="Proteomes" id="UP001084197">
    <property type="component" value="Unassembled WGS sequence"/>
</dbReference>
<comment type="caution">
    <text evidence="4">The sequence shown here is derived from an EMBL/GenBank/DDBJ whole genome shotgun (WGS) entry which is preliminary data.</text>
</comment>
<keyword evidence="2" id="KW-0812">Transmembrane</keyword>
<evidence type="ECO:0000313" key="5">
    <source>
        <dbReference type="Proteomes" id="UP001084197"/>
    </source>
</evidence>
<keyword evidence="1 4" id="KW-0378">Hydrolase</keyword>
<keyword evidence="5" id="KW-1185">Reference proteome</keyword>
<accession>A0A9J6RCM7</accession>
<organism evidence="4 5">
    <name type="scientific">Natronobacillus azotifigens</name>
    <dbReference type="NCBI Taxonomy" id="472978"/>
    <lineage>
        <taxon>Bacteria</taxon>
        <taxon>Bacillati</taxon>
        <taxon>Bacillota</taxon>
        <taxon>Bacilli</taxon>
        <taxon>Bacillales</taxon>
        <taxon>Bacillaceae</taxon>
        <taxon>Natronobacillus</taxon>
    </lineage>
</organism>
<feature type="transmembrane region" description="Helical" evidence="2">
    <location>
        <begin position="190"/>
        <end position="209"/>
    </location>
</feature>
<evidence type="ECO:0000259" key="3">
    <source>
        <dbReference type="Pfam" id="PF20434"/>
    </source>
</evidence>
<dbReference type="Gene3D" id="3.40.50.1820">
    <property type="entry name" value="alpha/beta hydrolase"/>
    <property type="match status" value="1"/>
</dbReference>
<reference evidence="4" key="1">
    <citation type="submission" date="2022-11" db="EMBL/GenBank/DDBJ databases">
        <title>WGS of Natronobacillus azotifigens 24KS-1, an anaerobic diazotrophic haloalkaliphile from soda-rich habitats.</title>
        <authorList>
            <person name="Sorokin D.Y."/>
            <person name="Merkel A.Y."/>
        </authorList>
    </citation>
    <scope>NUCLEOTIDE SEQUENCE</scope>
    <source>
        <strain evidence="4">24KS-1</strain>
    </source>
</reference>
<keyword evidence="2" id="KW-0472">Membrane</keyword>
<protein>
    <submittedName>
        <fullName evidence="4">Alpha/beta hydrolase</fullName>
    </submittedName>
</protein>
<feature type="transmembrane region" description="Helical" evidence="2">
    <location>
        <begin position="115"/>
        <end position="133"/>
    </location>
</feature>
<feature type="transmembrane region" description="Helical" evidence="2">
    <location>
        <begin position="157"/>
        <end position="178"/>
    </location>
</feature>
<dbReference type="GO" id="GO:0016787">
    <property type="term" value="F:hydrolase activity"/>
    <property type="evidence" value="ECO:0007669"/>
    <property type="project" value="UniProtKB-KW"/>
</dbReference>
<proteinExistence type="predicted"/>
<feature type="domain" description="BD-FAE-like" evidence="3">
    <location>
        <begin position="312"/>
        <end position="465"/>
    </location>
</feature>
<evidence type="ECO:0000256" key="2">
    <source>
        <dbReference type="SAM" id="Phobius"/>
    </source>
</evidence>
<sequence>MPLFDSLYIPLSGVEQKPVRRSISMLASTFVVLNILSVLLSIVFLYGFDIASFLTGFGVVLLLTFIGSILVAALPSNNLAMDRGYLLFSVLAMVFLPVINTFAASNPNNQSSTSWISSAIILLLLGFGTVMAWKKRTRSHSVIFGGFHQEKQSMRSIIEFIILIFCLLVGLFFAYQLLVGKTGGVVELILPGYALFFSIATLAITALLMKKKRTMFSVFLAVVGIMIAVIFSVPVVATLFSINEAEQEFAETFGESWEENISDVDHSYFLPTIFSLPNYFFGTRTENYMLKEDILFYEGTEGVDEGIELYFDAYLPTENSESLPGNRAVLIRIHGGGWTIGNKGAVNYAGVNKYFASQGYVVFDVQYGLSNEEKFVDFAPVSENVVGDFTIDDMVRHIGIFTDYLVTNNDEFNGDLDTVFVSGPSAGGQLASAVGLGLASGQYSDILNQALEVKGIIPIYPAHELAGQIGIDGSEELVDPALLVTENSPPALIFQGSEDGIVDPSIAKAFDESYANQDNERSILLMMPLAGHNSDFYFSTYYNQLLIYYMERFMLKVR</sequence>
<dbReference type="PANTHER" id="PTHR48081">
    <property type="entry name" value="AB HYDROLASE SUPERFAMILY PROTEIN C4A8.06C"/>
    <property type="match status" value="1"/>
</dbReference>
<evidence type="ECO:0000313" key="4">
    <source>
        <dbReference type="EMBL" id="MCZ0703052.1"/>
    </source>
</evidence>
<name>A0A9J6RCM7_9BACI</name>
<dbReference type="Pfam" id="PF20434">
    <property type="entry name" value="BD-FAE"/>
    <property type="match status" value="1"/>
</dbReference>
<feature type="transmembrane region" description="Helical" evidence="2">
    <location>
        <begin position="25"/>
        <end position="47"/>
    </location>
</feature>
<dbReference type="InterPro" id="IPR050300">
    <property type="entry name" value="GDXG_lipolytic_enzyme"/>
</dbReference>
<dbReference type="AlphaFoldDB" id="A0A9J6RCM7"/>
<gene>
    <name evidence="4" type="ORF">OWO01_07490</name>
</gene>
<keyword evidence="2" id="KW-1133">Transmembrane helix</keyword>
<dbReference type="InterPro" id="IPR029058">
    <property type="entry name" value="AB_hydrolase_fold"/>
</dbReference>
<dbReference type="EMBL" id="JAPRAT010000011">
    <property type="protein sequence ID" value="MCZ0703052.1"/>
    <property type="molecule type" value="Genomic_DNA"/>
</dbReference>
<evidence type="ECO:0000256" key="1">
    <source>
        <dbReference type="ARBA" id="ARBA00022801"/>
    </source>
</evidence>
<feature type="transmembrane region" description="Helical" evidence="2">
    <location>
        <begin position="53"/>
        <end position="73"/>
    </location>
</feature>